<keyword evidence="2" id="KW-1133">Transmembrane helix</keyword>
<dbReference type="PROSITE" id="PS50082">
    <property type="entry name" value="WD_REPEATS_2"/>
    <property type="match status" value="1"/>
</dbReference>
<gene>
    <name evidence="3" type="ORF">PSON_ATCC_30995.1.T0780224</name>
</gene>
<accession>A0A8S1PI98</accession>
<proteinExistence type="predicted"/>
<sequence length="436" mass="51646">MQFQQCQSISSKMERLIGHKSAIDYIHFSHNGLMVLKIITFISISENKVNTLSGQSDQVNSILFKKNDQTLISQVNINQLNFGITRNKLQLLSDGQTLISCVRDSMILVRSMREGKYIKCIEKISNNKCFSYDDKLLAQQSQNEIQLWNISVWKIISFRGGQPIKIQSFVFNLEIQYQLLFVMVKKQFVYGMQKYKKIQNNLISINQEFNMQDSPDNKIIYLQVRIKLLDCWIQKKGNLIYLWYYKEGRLITLKEENIMQTTIKVLLFNQMELYWDEDHLQIKNYKILIKFNEKKELAILSVSQSMEKLKFSPNGQLQVSVSFDSQAQLWDMKQYSSLVVLDEVNDVVIRLLPCMDINIQLIRFYFHLMAVTYHLEIQTLLLFYGVLIILNNMLYQKVINNLQRELLFHRRVAYYHPYAQNQQEFGILDLQNKYHK</sequence>
<name>A0A8S1PI98_9CILI</name>
<dbReference type="EMBL" id="CAJJDN010000078">
    <property type="protein sequence ID" value="CAD8102836.1"/>
    <property type="molecule type" value="Genomic_DNA"/>
</dbReference>
<keyword evidence="2" id="KW-0812">Transmembrane</keyword>
<organism evidence="3 4">
    <name type="scientific">Paramecium sonneborni</name>
    <dbReference type="NCBI Taxonomy" id="65129"/>
    <lineage>
        <taxon>Eukaryota</taxon>
        <taxon>Sar</taxon>
        <taxon>Alveolata</taxon>
        <taxon>Ciliophora</taxon>
        <taxon>Intramacronucleata</taxon>
        <taxon>Oligohymenophorea</taxon>
        <taxon>Peniculida</taxon>
        <taxon>Parameciidae</taxon>
        <taxon>Paramecium</taxon>
    </lineage>
</organism>
<keyword evidence="1" id="KW-0853">WD repeat</keyword>
<keyword evidence="2" id="KW-0472">Membrane</keyword>
<dbReference type="AlphaFoldDB" id="A0A8S1PI98"/>
<protein>
    <submittedName>
        <fullName evidence="3">Uncharacterized protein</fullName>
    </submittedName>
</protein>
<dbReference type="Pfam" id="PF00400">
    <property type="entry name" value="WD40"/>
    <property type="match status" value="1"/>
</dbReference>
<comment type="caution">
    <text evidence="3">The sequence shown here is derived from an EMBL/GenBank/DDBJ whole genome shotgun (WGS) entry which is preliminary data.</text>
</comment>
<evidence type="ECO:0000256" key="1">
    <source>
        <dbReference type="PROSITE-ProRule" id="PRU00221"/>
    </source>
</evidence>
<keyword evidence="4" id="KW-1185">Reference proteome</keyword>
<dbReference type="Proteomes" id="UP000692954">
    <property type="component" value="Unassembled WGS sequence"/>
</dbReference>
<dbReference type="InterPro" id="IPR001680">
    <property type="entry name" value="WD40_rpt"/>
</dbReference>
<feature type="repeat" description="WD" evidence="1">
    <location>
        <begin position="299"/>
        <end position="340"/>
    </location>
</feature>
<evidence type="ECO:0000256" key="2">
    <source>
        <dbReference type="SAM" id="Phobius"/>
    </source>
</evidence>
<evidence type="ECO:0000313" key="4">
    <source>
        <dbReference type="Proteomes" id="UP000692954"/>
    </source>
</evidence>
<feature type="transmembrane region" description="Helical" evidence="2">
    <location>
        <begin position="364"/>
        <end position="390"/>
    </location>
</feature>
<reference evidence="3" key="1">
    <citation type="submission" date="2021-01" db="EMBL/GenBank/DDBJ databases">
        <authorList>
            <consortium name="Genoscope - CEA"/>
            <person name="William W."/>
        </authorList>
    </citation>
    <scope>NUCLEOTIDE SEQUENCE</scope>
</reference>
<evidence type="ECO:0000313" key="3">
    <source>
        <dbReference type="EMBL" id="CAD8102836.1"/>
    </source>
</evidence>